<reference evidence="2" key="1">
    <citation type="journal article" date="2019" name="Int. J. Syst. Evol. Microbiol.">
        <title>The Global Catalogue of Microorganisms (GCM) 10K type strain sequencing project: providing services to taxonomists for standard genome sequencing and annotation.</title>
        <authorList>
            <consortium name="The Broad Institute Genomics Platform"/>
            <consortium name="The Broad Institute Genome Sequencing Center for Infectious Disease"/>
            <person name="Wu L."/>
            <person name="Ma J."/>
        </authorList>
    </citation>
    <scope>NUCLEOTIDE SEQUENCE [LARGE SCALE GENOMIC DNA]</scope>
    <source>
        <strain evidence="2">KCTC 23299</strain>
    </source>
</reference>
<keyword evidence="2" id="KW-1185">Reference proteome</keyword>
<comment type="caution">
    <text evidence="1">The sequence shown here is derived from an EMBL/GenBank/DDBJ whole genome shotgun (WGS) entry which is preliminary data.</text>
</comment>
<proteinExistence type="predicted"/>
<dbReference type="Proteomes" id="UP001597511">
    <property type="component" value="Unassembled WGS sequence"/>
</dbReference>
<protein>
    <submittedName>
        <fullName evidence="1">Uncharacterized protein</fullName>
    </submittedName>
</protein>
<dbReference type="EMBL" id="JBHUOZ010000003">
    <property type="protein sequence ID" value="MFD2921794.1"/>
    <property type="molecule type" value="Genomic_DNA"/>
</dbReference>
<accession>A0ABW6A8S9</accession>
<organism evidence="1 2">
    <name type="scientific">Terrimonas rubra</name>
    <dbReference type="NCBI Taxonomy" id="1035890"/>
    <lineage>
        <taxon>Bacteria</taxon>
        <taxon>Pseudomonadati</taxon>
        <taxon>Bacteroidota</taxon>
        <taxon>Chitinophagia</taxon>
        <taxon>Chitinophagales</taxon>
        <taxon>Chitinophagaceae</taxon>
        <taxon>Terrimonas</taxon>
    </lineage>
</organism>
<evidence type="ECO:0000313" key="1">
    <source>
        <dbReference type="EMBL" id="MFD2921794.1"/>
    </source>
</evidence>
<sequence length="116" mass="13095">MHYNKKVTGYYYGINPVFPGYSTIFLYGEAGNGNLVGRLYFEPDNKHTLTPHRFENGCPVLYFRRSDMPLLIDMLRNEGPVWLWAYVSDGINIANAVLSTDYTEPVGEGENILPGA</sequence>
<name>A0ABW6A8S9_9BACT</name>
<dbReference type="RefSeq" id="WP_386102795.1">
    <property type="nucleotide sequence ID" value="NZ_JBHUOZ010000003.1"/>
</dbReference>
<gene>
    <name evidence="1" type="ORF">ACFS6H_18890</name>
</gene>
<evidence type="ECO:0000313" key="2">
    <source>
        <dbReference type="Proteomes" id="UP001597511"/>
    </source>
</evidence>